<sequence>MSCYASLVKPSSKLLLIVLISDYIFCRLSGDEFCIVIKDITASFQSQFADTLISCLRNGMLLSVGELRISISIGIATSEPNTKSFEDLMALADAAMYYAKKRGKNQYKLFDQSIAQDVLFRKQVAEKLRVALENNEFHLNFMPIYHVDSLKIHSAEVLIRCNAKSLQSIGPDIYIPIAEEFGLIKDIDLWVIETTFALISQHSDFIEQAQLSIAINISSLELHNTLFIQDIKKLITDYNIDTQCIQMEITETSLIETDELTITTLQALQNLGIKLALDDFGMGYTAFSQLINYPVDCLKIDKSFIDSLMLYKESEKSVLKAIFSIANAYHLSTTAEGVEEVAQLEYIRNNNCDYVQGYLLSKPMPWDSFVKEVTSPKTHDL</sequence>
<proteinExistence type="predicted"/>
<feature type="domain" description="GGDEF" evidence="2">
    <location>
        <begin position="1"/>
        <end position="112"/>
    </location>
</feature>
<dbReference type="CDD" id="cd01948">
    <property type="entry name" value="EAL"/>
    <property type="match status" value="1"/>
</dbReference>
<dbReference type="SMART" id="SM00267">
    <property type="entry name" value="GGDEF"/>
    <property type="match status" value="1"/>
</dbReference>
<dbReference type="EC" id="2.7.7.65" evidence="3"/>
<dbReference type="GO" id="GO:0052621">
    <property type="term" value="F:diguanylate cyclase activity"/>
    <property type="evidence" value="ECO:0007669"/>
    <property type="project" value="UniProtKB-EC"/>
</dbReference>
<dbReference type="PANTHER" id="PTHR33121:SF70">
    <property type="entry name" value="SIGNALING PROTEIN YKOW"/>
    <property type="match status" value="1"/>
</dbReference>
<comment type="caution">
    <text evidence="3">The sequence shown here is derived from an EMBL/GenBank/DDBJ whole genome shotgun (WGS) entry which is preliminary data.</text>
</comment>
<dbReference type="SMART" id="SM00052">
    <property type="entry name" value="EAL"/>
    <property type="match status" value="1"/>
</dbReference>
<evidence type="ECO:0000313" key="4">
    <source>
        <dbReference type="Proteomes" id="UP001247805"/>
    </source>
</evidence>
<dbReference type="InterPro" id="IPR050706">
    <property type="entry name" value="Cyclic-di-GMP_PDE-like"/>
</dbReference>
<dbReference type="Pfam" id="PF00990">
    <property type="entry name" value="GGDEF"/>
    <property type="match status" value="1"/>
</dbReference>
<evidence type="ECO:0000259" key="1">
    <source>
        <dbReference type="PROSITE" id="PS50883"/>
    </source>
</evidence>
<dbReference type="CDD" id="cd01949">
    <property type="entry name" value="GGDEF"/>
    <property type="match status" value="1"/>
</dbReference>
<organism evidence="3 4">
    <name type="scientific">Paraglaciecola aquimarina</name>
    <dbReference type="NCBI Taxonomy" id="1235557"/>
    <lineage>
        <taxon>Bacteria</taxon>
        <taxon>Pseudomonadati</taxon>
        <taxon>Pseudomonadota</taxon>
        <taxon>Gammaproteobacteria</taxon>
        <taxon>Alteromonadales</taxon>
        <taxon>Alteromonadaceae</taxon>
        <taxon>Paraglaciecola</taxon>
    </lineage>
</organism>
<dbReference type="InterPro" id="IPR000160">
    <property type="entry name" value="GGDEF_dom"/>
</dbReference>
<keyword evidence="3" id="KW-0378">Hydrolase</keyword>
<dbReference type="Gene3D" id="3.20.20.450">
    <property type="entry name" value="EAL domain"/>
    <property type="match status" value="1"/>
</dbReference>
<dbReference type="SUPFAM" id="SSF141868">
    <property type="entry name" value="EAL domain-like"/>
    <property type="match status" value="1"/>
</dbReference>
<name>A0ABU3T1M1_9ALTE</name>
<dbReference type="PANTHER" id="PTHR33121">
    <property type="entry name" value="CYCLIC DI-GMP PHOSPHODIESTERASE PDEF"/>
    <property type="match status" value="1"/>
</dbReference>
<evidence type="ECO:0000313" key="3">
    <source>
        <dbReference type="EMBL" id="MDU0356141.1"/>
    </source>
</evidence>
<dbReference type="InterPro" id="IPR029787">
    <property type="entry name" value="Nucleotide_cyclase"/>
</dbReference>
<keyword evidence="4" id="KW-1185">Reference proteome</keyword>
<dbReference type="InterPro" id="IPR001633">
    <property type="entry name" value="EAL_dom"/>
</dbReference>
<dbReference type="EC" id="3.1.4.52" evidence="3"/>
<keyword evidence="3" id="KW-0808">Transferase</keyword>
<dbReference type="GO" id="GO:0071111">
    <property type="term" value="F:cyclic-guanylate-specific phosphodiesterase activity"/>
    <property type="evidence" value="ECO:0007669"/>
    <property type="project" value="UniProtKB-EC"/>
</dbReference>
<dbReference type="PROSITE" id="PS50883">
    <property type="entry name" value="EAL"/>
    <property type="match status" value="1"/>
</dbReference>
<dbReference type="NCBIfam" id="TIGR00254">
    <property type="entry name" value="GGDEF"/>
    <property type="match status" value="1"/>
</dbReference>
<dbReference type="Proteomes" id="UP001247805">
    <property type="component" value="Unassembled WGS sequence"/>
</dbReference>
<gene>
    <name evidence="3" type="ORF">RS130_21625</name>
</gene>
<dbReference type="Pfam" id="PF00563">
    <property type="entry name" value="EAL"/>
    <property type="match status" value="1"/>
</dbReference>
<keyword evidence="3" id="KW-0548">Nucleotidyltransferase</keyword>
<dbReference type="InterPro" id="IPR043128">
    <property type="entry name" value="Rev_trsase/Diguanyl_cyclase"/>
</dbReference>
<protein>
    <submittedName>
        <fullName evidence="3">Bifunctional diguanylate cyclase/phosphodiesterase</fullName>
        <ecNumber evidence="3">2.7.7.65</ecNumber>
        <ecNumber evidence="3">3.1.4.52</ecNumber>
    </submittedName>
</protein>
<reference evidence="3 4" key="1">
    <citation type="submission" date="2023-10" db="EMBL/GenBank/DDBJ databases">
        <title>Glaciecola aquimarina strain GGW-M5 nov., isolated from a coastal seawater.</title>
        <authorList>
            <person name="Bayburt H."/>
            <person name="Kim J.M."/>
            <person name="Choi B.J."/>
            <person name="Jeon C.O."/>
        </authorList>
    </citation>
    <scope>NUCLEOTIDE SEQUENCE [LARGE SCALE GENOMIC DNA]</scope>
    <source>
        <strain evidence="3 4">KCTC 32108</strain>
    </source>
</reference>
<feature type="domain" description="EAL" evidence="1">
    <location>
        <begin position="121"/>
        <end position="377"/>
    </location>
</feature>
<accession>A0ABU3T1M1</accession>
<dbReference type="PROSITE" id="PS50887">
    <property type="entry name" value="GGDEF"/>
    <property type="match status" value="1"/>
</dbReference>
<dbReference type="SUPFAM" id="SSF55073">
    <property type="entry name" value="Nucleotide cyclase"/>
    <property type="match status" value="1"/>
</dbReference>
<dbReference type="InterPro" id="IPR035919">
    <property type="entry name" value="EAL_sf"/>
</dbReference>
<evidence type="ECO:0000259" key="2">
    <source>
        <dbReference type="PROSITE" id="PS50887"/>
    </source>
</evidence>
<dbReference type="EMBL" id="JAWDIO010000002">
    <property type="protein sequence ID" value="MDU0356141.1"/>
    <property type="molecule type" value="Genomic_DNA"/>
</dbReference>
<dbReference type="RefSeq" id="WP_316027645.1">
    <property type="nucleotide sequence ID" value="NZ_JAWDIO010000002.1"/>
</dbReference>
<dbReference type="Gene3D" id="3.30.70.270">
    <property type="match status" value="1"/>
</dbReference>